<keyword evidence="1" id="KW-0175">Coiled coil</keyword>
<proteinExistence type="predicted"/>
<protein>
    <submittedName>
        <fullName evidence="4">Peptidase, M23 family</fullName>
    </submittedName>
</protein>
<keyword evidence="2" id="KW-1133">Transmembrane helix</keyword>
<dbReference type="InterPro" id="IPR011055">
    <property type="entry name" value="Dup_hybrid_motif"/>
</dbReference>
<dbReference type="SUPFAM" id="SSF51261">
    <property type="entry name" value="Duplicated hybrid motif"/>
    <property type="match status" value="1"/>
</dbReference>
<dbReference type="EMBL" id="CDOG01000023">
    <property type="protein sequence ID" value="CEN38450.1"/>
    <property type="molecule type" value="Genomic_DNA"/>
</dbReference>
<keyword evidence="2" id="KW-0472">Membrane</keyword>
<dbReference type="AlphaFoldDB" id="A0A0B7HBX1"/>
<feature type="coiled-coil region" evidence="1">
    <location>
        <begin position="174"/>
        <end position="261"/>
    </location>
</feature>
<dbReference type="Gene3D" id="2.70.70.10">
    <property type="entry name" value="Glucose Permease (Domain IIA)"/>
    <property type="match status" value="1"/>
</dbReference>
<sequence>MKQLNCFQTCKFRHSNIWNFNFQILGLYRFQILFLLFPFFLSAQTKQKDLENRKKAIIEQIKQMSELRAQQTKQRKSTILQIEEANEKIQARTRLIQITQQQANLISKEIDDNEKSLTTLQKELKFHKQEYSKLIKQSYKSKSSQNRLMFLLSSESFWQVYKRFSYMKQYAEYRKKQVNEIQTKSEKIKQINNELVIQRNEKNVVLEENRKEEQTLLQEKKELEVLATNIRQKERNYEKQIREKQKQADAIDREIQKLIRLAIIEANKREKALNSKGKDKTESQAMTSGEISFVLTPESKKVANNFEANKGNLVWPVVKGYKSQGFGTYSDPVYPDVKHYNNGVTIATEKGAEARSVFEGEVSAIQSIPGSNKVVQVRHGNYISIYYNLTDVYVKKGDKVKTKEALGKIFTDSNGKTEMKFFLYKNTTRLNPEYWIHRM</sequence>
<feature type="coiled-coil region" evidence="1">
    <location>
        <begin position="47"/>
        <end position="137"/>
    </location>
</feature>
<dbReference type="Pfam" id="PF01551">
    <property type="entry name" value="Peptidase_M23"/>
    <property type="match status" value="1"/>
</dbReference>
<evidence type="ECO:0000259" key="3">
    <source>
        <dbReference type="Pfam" id="PF01551"/>
    </source>
</evidence>
<reference evidence="4 5" key="1">
    <citation type="submission" date="2015-01" db="EMBL/GenBank/DDBJ databases">
        <authorList>
            <person name="MANFREDI Pablo"/>
        </authorList>
    </citation>
    <scope>NUCLEOTIDE SEQUENCE [LARGE SCALE GENOMIC DNA]</scope>
    <source>
        <strain evidence="4 5">Ccy74</strain>
    </source>
</reference>
<gene>
    <name evidence="4" type="ORF">CCYN74_30166</name>
</gene>
<dbReference type="RefSeq" id="WP_018278329.1">
    <property type="nucleotide sequence ID" value="NZ_CDOF01000016.1"/>
</dbReference>
<dbReference type="InterPro" id="IPR016047">
    <property type="entry name" value="M23ase_b-sheet_dom"/>
</dbReference>
<name>A0A0B7HBX1_9FLAO</name>
<dbReference type="Gene3D" id="6.10.250.3150">
    <property type="match status" value="1"/>
</dbReference>
<dbReference type="Proteomes" id="UP000038083">
    <property type="component" value="Unassembled WGS sequence"/>
</dbReference>
<evidence type="ECO:0000256" key="1">
    <source>
        <dbReference type="SAM" id="Coils"/>
    </source>
</evidence>
<evidence type="ECO:0000313" key="4">
    <source>
        <dbReference type="EMBL" id="CEN38450.1"/>
    </source>
</evidence>
<keyword evidence="2" id="KW-0812">Transmembrane</keyword>
<accession>A0A0B7HBX1</accession>
<evidence type="ECO:0000313" key="5">
    <source>
        <dbReference type="Proteomes" id="UP000038083"/>
    </source>
</evidence>
<feature type="transmembrane region" description="Helical" evidence="2">
    <location>
        <begin position="20"/>
        <end position="41"/>
    </location>
</feature>
<organism evidence="4 5">
    <name type="scientific">Capnocytophaga cynodegmi</name>
    <dbReference type="NCBI Taxonomy" id="28189"/>
    <lineage>
        <taxon>Bacteria</taxon>
        <taxon>Pseudomonadati</taxon>
        <taxon>Bacteroidota</taxon>
        <taxon>Flavobacteriia</taxon>
        <taxon>Flavobacteriales</taxon>
        <taxon>Flavobacteriaceae</taxon>
        <taxon>Capnocytophaga</taxon>
    </lineage>
</organism>
<evidence type="ECO:0000256" key="2">
    <source>
        <dbReference type="SAM" id="Phobius"/>
    </source>
</evidence>
<dbReference type="OrthoDB" id="9815884at2"/>
<dbReference type="CDD" id="cd12797">
    <property type="entry name" value="M23_peptidase"/>
    <property type="match status" value="1"/>
</dbReference>
<feature type="domain" description="M23ase beta-sheet core" evidence="3">
    <location>
        <begin position="340"/>
        <end position="432"/>
    </location>
</feature>